<dbReference type="PANTHER" id="PTHR40396">
    <property type="entry name" value="ATPASE-LIKE PROTEIN"/>
    <property type="match status" value="1"/>
</dbReference>
<evidence type="ECO:0000313" key="3">
    <source>
        <dbReference type="Proteomes" id="UP001597417"/>
    </source>
</evidence>
<proteinExistence type="predicted"/>
<protein>
    <submittedName>
        <fullName evidence="2">ATP/GTP-binding protein</fullName>
    </submittedName>
</protein>
<dbReference type="RefSeq" id="WP_378267353.1">
    <property type="nucleotide sequence ID" value="NZ_JBHUKR010000011.1"/>
</dbReference>
<evidence type="ECO:0000313" key="2">
    <source>
        <dbReference type="EMBL" id="MFD2419356.1"/>
    </source>
</evidence>
<comment type="caution">
    <text evidence="2">The sequence shown here is derived from an EMBL/GenBank/DDBJ whole genome shotgun (WGS) entry which is preliminary data.</text>
</comment>
<organism evidence="2 3">
    <name type="scientific">Amycolatopsis pigmentata</name>
    <dbReference type="NCBI Taxonomy" id="450801"/>
    <lineage>
        <taxon>Bacteria</taxon>
        <taxon>Bacillati</taxon>
        <taxon>Actinomycetota</taxon>
        <taxon>Actinomycetes</taxon>
        <taxon>Pseudonocardiales</taxon>
        <taxon>Pseudonocardiaceae</taxon>
        <taxon>Amycolatopsis</taxon>
    </lineage>
</organism>
<accession>A0ABW5FWW7</accession>
<reference evidence="3" key="1">
    <citation type="journal article" date="2019" name="Int. J. Syst. Evol. Microbiol.">
        <title>The Global Catalogue of Microorganisms (GCM) 10K type strain sequencing project: providing services to taxonomists for standard genome sequencing and annotation.</title>
        <authorList>
            <consortium name="The Broad Institute Genomics Platform"/>
            <consortium name="The Broad Institute Genome Sequencing Center for Infectious Disease"/>
            <person name="Wu L."/>
            <person name="Ma J."/>
        </authorList>
    </citation>
    <scope>NUCLEOTIDE SEQUENCE [LARGE SCALE GENOMIC DNA]</scope>
    <source>
        <strain evidence="3">CGMCC 4.7645</strain>
    </source>
</reference>
<dbReference type="InterPro" id="IPR003959">
    <property type="entry name" value="ATPase_AAA_core"/>
</dbReference>
<sequence>MLLSFRAANVLSLRDEQRLSFVATELDDGSARPTSVRENGKPVSVVPVVGIYGANASGKTNVLAALRLMRDAVLQSVSWISQPSPARRTPFALHPKYIDEPSFYEIDIVVDDVRYTYGFEIDDNRVLGEWLHAYPKGRRQVWFDRDGDDIQFPGEGLRGEKLELARRTRPDALFLTVGAEWNHEQLLPVHAWFRDNLWLISPEDDRPQRLAHTKQKVIRDAVAKERVTRLLAVADLGIVDIQITSVADEEIRLVHRADDRRVPIDFAAESMGTQAWFALLGPLLDAFDRGTTVLVDELDASSHPTMAAEVIRMFESADANPGTAQMLFTTHDATLLRTLAGGGHVLGRDVVWFTEKGADGATGLYPLASLRPLPRKDENLERGYLLGRYGGTPRVVPGELARAVEEALA</sequence>
<dbReference type="InterPro" id="IPR027417">
    <property type="entry name" value="P-loop_NTPase"/>
</dbReference>
<dbReference type="Proteomes" id="UP001597417">
    <property type="component" value="Unassembled WGS sequence"/>
</dbReference>
<gene>
    <name evidence="2" type="ORF">ACFSXZ_23775</name>
</gene>
<dbReference type="Pfam" id="PF13304">
    <property type="entry name" value="AAA_21"/>
    <property type="match status" value="1"/>
</dbReference>
<dbReference type="PANTHER" id="PTHR40396:SF1">
    <property type="entry name" value="ATPASE AAA-TYPE CORE DOMAIN-CONTAINING PROTEIN"/>
    <property type="match status" value="1"/>
</dbReference>
<dbReference type="SUPFAM" id="SSF52540">
    <property type="entry name" value="P-loop containing nucleoside triphosphate hydrolases"/>
    <property type="match status" value="1"/>
</dbReference>
<name>A0ABW5FWW7_9PSEU</name>
<feature type="domain" description="ATPase AAA-type core" evidence="1">
    <location>
        <begin position="49"/>
        <end position="336"/>
    </location>
</feature>
<evidence type="ECO:0000259" key="1">
    <source>
        <dbReference type="Pfam" id="PF13304"/>
    </source>
</evidence>
<keyword evidence="3" id="KW-1185">Reference proteome</keyword>
<dbReference type="EMBL" id="JBHUKR010000011">
    <property type="protein sequence ID" value="MFD2419356.1"/>
    <property type="molecule type" value="Genomic_DNA"/>
</dbReference>